<feature type="binding site" evidence="2">
    <location>
        <position position="150"/>
    </location>
    <ligand>
        <name>CoA</name>
        <dbReference type="ChEBI" id="CHEBI:57287"/>
    </ligand>
</feature>
<dbReference type="GO" id="GO:0005886">
    <property type="term" value="C:plasma membrane"/>
    <property type="evidence" value="ECO:0007669"/>
    <property type="project" value="TreeGrafter"/>
</dbReference>
<keyword evidence="3" id="KW-0460">Magnesium</keyword>
<evidence type="ECO:0000256" key="2">
    <source>
        <dbReference type="PIRSR" id="PIRSR603542-1"/>
    </source>
</evidence>
<evidence type="ECO:0000259" key="4">
    <source>
        <dbReference type="Pfam" id="PF01648"/>
    </source>
</evidence>
<keyword evidence="3" id="KW-0479">Metal-binding</keyword>
<evidence type="ECO:0000256" key="3">
    <source>
        <dbReference type="PIRSR" id="PIRSR603542-2"/>
    </source>
</evidence>
<evidence type="ECO:0000313" key="6">
    <source>
        <dbReference type="EMBL" id="MBB5936449.1"/>
    </source>
</evidence>
<dbReference type="GO" id="GO:0009366">
    <property type="term" value="C:enterobactin synthetase complex"/>
    <property type="evidence" value="ECO:0007669"/>
    <property type="project" value="InterPro"/>
</dbReference>
<dbReference type="PANTHER" id="PTHR38096">
    <property type="entry name" value="ENTEROBACTIN SYNTHASE COMPONENT D"/>
    <property type="match status" value="1"/>
</dbReference>
<dbReference type="InterPro" id="IPR008278">
    <property type="entry name" value="4-PPantetheinyl_Trfase_dom"/>
</dbReference>
<dbReference type="SUPFAM" id="SSF56214">
    <property type="entry name" value="4'-phosphopantetheinyl transferase"/>
    <property type="match status" value="1"/>
</dbReference>
<dbReference type="Gene3D" id="3.90.470.20">
    <property type="entry name" value="4'-phosphopantetheinyl transferase domain"/>
    <property type="match status" value="1"/>
</dbReference>
<feature type="binding site" evidence="2">
    <location>
        <begin position="83"/>
        <end position="84"/>
    </location>
    <ligand>
        <name>CoA</name>
        <dbReference type="ChEBI" id="CHEBI:57287"/>
    </ligand>
</feature>
<dbReference type="Pfam" id="PF17837">
    <property type="entry name" value="4PPT_N"/>
    <property type="match status" value="1"/>
</dbReference>
<feature type="binding site" evidence="2">
    <location>
        <position position="154"/>
    </location>
    <ligand>
        <name>CoA</name>
        <dbReference type="ChEBI" id="CHEBI:57287"/>
    </ligand>
</feature>
<reference evidence="6 7" key="1">
    <citation type="submission" date="2020-08" db="EMBL/GenBank/DDBJ databases">
        <title>Genomic Encyclopedia of Type Strains, Phase III (KMG-III): the genomes of soil and plant-associated and newly described type strains.</title>
        <authorList>
            <person name="Whitman W."/>
        </authorList>
    </citation>
    <scope>NUCLEOTIDE SEQUENCE [LARGE SCALE GENOMIC DNA]</scope>
    <source>
        <strain evidence="6 7">CECT 8305</strain>
    </source>
</reference>
<gene>
    <name evidence="6" type="ORF">FHS42_003524</name>
</gene>
<evidence type="ECO:0000256" key="1">
    <source>
        <dbReference type="ARBA" id="ARBA00022679"/>
    </source>
</evidence>
<proteinExistence type="predicted"/>
<keyword evidence="7" id="KW-1185">Reference proteome</keyword>
<evidence type="ECO:0000259" key="5">
    <source>
        <dbReference type="Pfam" id="PF17837"/>
    </source>
</evidence>
<dbReference type="RefSeq" id="WP_184573045.1">
    <property type="nucleotide sequence ID" value="NZ_JACHJL010000008.1"/>
</dbReference>
<dbReference type="InterPro" id="IPR037143">
    <property type="entry name" value="4-PPantetheinyl_Trfase_dom_sf"/>
</dbReference>
<dbReference type="PANTHER" id="PTHR38096:SF1">
    <property type="entry name" value="ENTEROBACTIN SYNTHASE COMPONENT D"/>
    <property type="match status" value="1"/>
</dbReference>
<evidence type="ECO:0000313" key="7">
    <source>
        <dbReference type="Proteomes" id="UP000588098"/>
    </source>
</evidence>
<dbReference type="GO" id="GO:0009239">
    <property type="term" value="P:enterobactin biosynthetic process"/>
    <property type="evidence" value="ECO:0007669"/>
    <property type="project" value="InterPro"/>
</dbReference>
<dbReference type="Proteomes" id="UP000588098">
    <property type="component" value="Unassembled WGS sequence"/>
</dbReference>
<dbReference type="GO" id="GO:0000287">
    <property type="term" value="F:magnesium ion binding"/>
    <property type="evidence" value="ECO:0007669"/>
    <property type="project" value="InterPro"/>
</dbReference>
<organism evidence="6 7">
    <name type="scientific">Streptomyces zagrosensis</name>
    <dbReference type="NCBI Taxonomy" id="1042984"/>
    <lineage>
        <taxon>Bacteria</taxon>
        <taxon>Bacillati</taxon>
        <taxon>Actinomycetota</taxon>
        <taxon>Actinomycetes</taxon>
        <taxon>Kitasatosporales</taxon>
        <taxon>Streptomycetaceae</taxon>
        <taxon>Streptomyces</taxon>
    </lineage>
</organism>
<comment type="caution">
    <text evidence="6">The sequence shown here is derived from an EMBL/GenBank/DDBJ whole genome shotgun (WGS) entry which is preliminary data.</text>
</comment>
<dbReference type="PRINTS" id="PR01399">
    <property type="entry name" value="ENTSNTHTASED"/>
</dbReference>
<feature type="binding site" evidence="2">
    <location>
        <position position="164"/>
    </location>
    <ligand>
        <name>CoA</name>
        <dbReference type="ChEBI" id="CHEBI:57287"/>
    </ligand>
</feature>
<dbReference type="GO" id="GO:0008897">
    <property type="term" value="F:holo-[acyl-carrier-protein] synthase activity"/>
    <property type="evidence" value="ECO:0007669"/>
    <property type="project" value="InterPro"/>
</dbReference>
<protein>
    <submittedName>
        <fullName evidence="6">4'-phosphopantetheinyl transferase EntD</fullName>
    </submittedName>
</protein>
<feature type="binding site" evidence="2">
    <location>
        <position position="47"/>
    </location>
    <ligand>
        <name>CoA</name>
        <dbReference type="ChEBI" id="CHEBI:57287"/>
    </ligand>
</feature>
<feature type="domain" description="4'-phosphopantetheinyl transferase N-terminal" evidence="5">
    <location>
        <begin position="27"/>
        <end position="93"/>
    </location>
</feature>
<dbReference type="InterPro" id="IPR003542">
    <property type="entry name" value="Enbac_synth_compD-like"/>
</dbReference>
<comment type="cofactor">
    <cofactor evidence="3">
        <name>Mg(2+)</name>
        <dbReference type="ChEBI" id="CHEBI:18420"/>
    </cofactor>
</comment>
<keyword evidence="1 6" id="KW-0808">Transferase</keyword>
<feature type="binding site" evidence="3">
    <location>
        <position position="107"/>
    </location>
    <ligand>
        <name>Mg(2+)</name>
        <dbReference type="ChEBI" id="CHEBI:18420"/>
    </ligand>
</feature>
<feature type="binding site" evidence="3">
    <location>
        <position position="106"/>
    </location>
    <ligand>
        <name>Mg(2+)</name>
        <dbReference type="ChEBI" id="CHEBI:18420"/>
    </ligand>
</feature>
<dbReference type="AlphaFoldDB" id="A0A7W9V057"/>
<dbReference type="Pfam" id="PF01648">
    <property type="entry name" value="ACPS"/>
    <property type="match status" value="1"/>
</dbReference>
<name>A0A7W9V057_9ACTN</name>
<accession>A0A7W9V057</accession>
<dbReference type="EMBL" id="JACHJL010000008">
    <property type="protein sequence ID" value="MBB5936449.1"/>
    <property type="molecule type" value="Genomic_DNA"/>
</dbReference>
<sequence>MIAEILPAGVVVAEYFGDPPDARLFPEEEAGVCGAVDERRREYTTVRHLARLAMQDLGLPAVAILSGTRREPLWPSGLVGSMTHCVGYRAAALSFADRHASIGIDAELHAPLTEGVLAKIASPGEISRLAEREAGRPEVHWDALLFSAKEAVYKAWFPLTRRRLGFHESELNFDPDCHAFTADVHRGEPVVAGYPRTRLTGRWHVHDGIVFTAVTIGQALLSTVVADRDV</sequence>
<feature type="binding site" evidence="3">
    <location>
        <position position="105"/>
    </location>
    <ligand>
        <name>Mg(2+)</name>
        <dbReference type="ChEBI" id="CHEBI:18420"/>
    </ligand>
</feature>
<feature type="binding site" evidence="2">
    <location>
        <position position="105"/>
    </location>
    <ligand>
        <name>CoA</name>
        <dbReference type="ChEBI" id="CHEBI:57287"/>
    </ligand>
</feature>
<feature type="domain" description="4'-phosphopantetheinyl transferase" evidence="4">
    <location>
        <begin position="101"/>
        <end position="178"/>
    </location>
</feature>
<dbReference type="InterPro" id="IPR041354">
    <property type="entry name" value="4PPT_N"/>
</dbReference>
<feature type="binding site" evidence="2">
    <location>
        <position position="39"/>
    </location>
    <ligand>
        <name>CoA</name>
        <dbReference type="ChEBI" id="CHEBI:57287"/>
    </ligand>
</feature>